<dbReference type="Proteomes" id="UP000061630">
    <property type="component" value="Chromosome"/>
</dbReference>
<keyword evidence="1" id="KW-0732">Signal</keyword>
<dbReference type="KEGG" id="tpar:AV541_03940"/>
<feature type="signal peptide" evidence="1">
    <location>
        <begin position="1"/>
        <end position="17"/>
    </location>
</feature>
<protein>
    <submittedName>
        <fullName evidence="2">Uncharacterized protein</fullName>
    </submittedName>
</protein>
<dbReference type="AlphaFoldDB" id="A0A109QJP2"/>
<dbReference type="EMBL" id="CP014141">
    <property type="protein sequence ID" value="AMA75379.1"/>
    <property type="molecule type" value="Genomic_DNA"/>
</dbReference>
<gene>
    <name evidence="2" type="ORF">AV541_03940</name>
</gene>
<proteinExistence type="predicted"/>
<organism evidence="2 3">
    <name type="scientific">Thermus parvatiensis</name>
    <dbReference type="NCBI Taxonomy" id="456163"/>
    <lineage>
        <taxon>Bacteria</taxon>
        <taxon>Thermotogati</taxon>
        <taxon>Deinococcota</taxon>
        <taxon>Deinococci</taxon>
        <taxon>Thermales</taxon>
        <taxon>Thermaceae</taxon>
        <taxon>Thermus</taxon>
    </lineage>
</organism>
<accession>A0A109QJP2</accession>
<feature type="chain" id="PRO_5007140090" evidence="1">
    <location>
        <begin position="18"/>
        <end position="121"/>
    </location>
</feature>
<evidence type="ECO:0000256" key="1">
    <source>
        <dbReference type="SAM" id="SignalP"/>
    </source>
</evidence>
<dbReference type="RefSeq" id="WP_060384285.1">
    <property type="nucleotide sequence ID" value="NZ_CP014141.1"/>
</dbReference>
<evidence type="ECO:0000313" key="3">
    <source>
        <dbReference type="Proteomes" id="UP000061630"/>
    </source>
</evidence>
<name>A0A109QJP2_9DEIN</name>
<evidence type="ECO:0000313" key="2">
    <source>
        <dbReference type="EMBL" id="AMA75379.1"/>
    </source>
</evidence>
<sequence length="121" mass="13087">MKRHLLLLLGLCGLAFAALPPLLGQALPPGTELRLLSPDLKTLFAAWRLENSRLLPLSPPLAPRPGTEVRLLLSVPGKKPQVLPGVAAEGDVLLLLEKERVSLVRLLQEAYGVALPGRLWP</sequence>
<reference evidence="2 3" key="1">
    <citation type="submission" date="2016-01" db="EMBL/GenBank/DDBJ databases">
        <title>Genome sequence of Thermus parvatiensis, a thermophile isolated from a hot water spring.</title>
        <authorList>
            <person name="Tripathi C."/>
            <person name="Lal R."/>
        </authorList>
    </citation>
    <scope>NUCLEOTIDE SEQUENCE [LARGE SCALE GENOMIC DNA]</scope>
    <source>
        <strain evidence="2 3">RL</strain>
    </source>
</reference>